<comment type="caution">
    <text evidence="6">The sequence shown here is derived from an EMBL/GenBank/DDBJ whole genome shotgun (WGS) entry which is preliminary data.</text>
</comment>
<accession>A0A0N0E1B9</accession>
<dbReference type="InterPro" id="IPR011006">
    <property type="entry name" value="CheY-like_superfamily"/>
</dbReference>
<dbReference type="CDD" id="cd06170">
    <property type="entry name" value="LuxR_C_like"/>
    <property type="match status" value="1"/>
</dbReference>
<protein>
    <submittedName>
        <fullName evidence="6">Two component transcriptional regulator, LuxR family</fullName>
    </submittedName>
</protein>
<dbReference type="Proteomes" id="UP000037931">
    <property type="component" value="Unassembled WGS sequence"/>
</dbReference>
<name>A0A0N0E1B9_9PSED</name>
<dbReference type="SMART" id="SM00448">
    <property type="entry name" value="REC"/>
    <property type="match status" value="1"/>
</dbReference>
<dbReference type="InterPro" id="IPR039420">
    <property type="entry name" value="WalR-like"/>
</dbReference>
<evidence type="ECO:0000256" key="3">
    <source>
        <dbReference type="PROSITE-ProRule" id="PRU00169"/>
    </source>
</evidence>
<dbReference type="InterPro" id="IPR001789">
    <property type="entry name" value="Sig_transdc_resp-reg_receiver"/>
</dbReference>
<evidence type="ECO:0000256" key="1">
    <source>
        <dbReference type="ARBA" id="ARBA00022553"/>
    </source>
</evidence>
<dbReference type="CDD" id="cd17535">
    <property type="entry name" value="REC_NarL-like"/>
    <property type="match status" value="1"/>
</dbReference>
<dbReference type="Pfam" id="PF00196">
    <property type="entry name" value="GerE"/>
    <property type="match status" value="1"/>
</dbReference>
<dbReference type="EMBL" id="JSYZ01000029">
    <property type="protein sequence ID" value="KPA87511.1"/>
    <property type="molecule type" value="Genomic_DNA"/>
</dbReference>
<keyword evidence="7" id="KW-1185">Reference proteome</keyword>
<dbReference type="GO" id="GO:0000160">
    <property type="term" value="P:phosphorelay signal transduction system"/>
    <property type="evidence" value="ECO:0007669"/>
    <property type="project" value="InterPro"/>
</dbReference>
<evidence type="ECO:0000313" key="6">
    <source>
        <dbReference type="EMBL" id="KPA87511.1"/>
    </source>
</evidence>
<sequence>MTSALPGPYTVMLLDDHELIRVGTVLWLSKEPDLQVIGSYSTSRELLAALAVRQPDILVIDFMLGPREIDGINLIRTLRLRHPECRPLVLSAHYTPATVSLALRAGSWGFFGKSERLEGLASAIRTVARGRIYLHPLMAAEVAAVSETEVHRVASVAEPVCAGAHGEVLSPREREVLRCFLDGMSVNGIAAKFSRSANTISTQKQSAYRKLGIKNDSELFKLSSSLHGSRAMGF</sequence>
<dbReference type="PROSITE" id="PS50110">
    <property type="entry name" value="RESPONSE_REGULATORY"/>
    <property type="match status" value="1"/>
</dbReference>
<dbReference type="Gene3D" id="3.40.50.2300">
    <property type="match status" value="1"/>
</dbReference>
<dbReference type="PROSITE" id="PS00622">
    <property type="entry name" value="HTH_LUXR_1"/>
    <property type="match status" value="1"/>
</dbReference>
<feature type="domain" description="Response regulatory" evidence="5">
    <location>
        <begin position="10"/>
        <end position="128"/>
    </location>
</feature>
<dbReference type="AlphaFoldDB" id="A0A0N0E1B9"/>
<dbReference type="SUPFAM" id="SSF52172">
    <property type="entry name" value="CheY-like"/>
    <property type="match status" value="1"/>
</dbReference>
<dbReference type="InterPro" id="IPR016032">
    <property type="entry name" value="Sig_transdc_resp-reg_C-effctor"/>
</dbReference>
<dbReference type="SUPFAM" id="SSF46894">
    <property type="entry name" value="C-terminal effector domain of the bipartite response regulators"/>
    <property type="match status" value="1"/>
</dbReference>
<dbReference type="InterPro" id="IPR058245">
    <property type="entry name" value="NreC/VraR/RcsB-like_REC"/>
</dbReference>
<evidence type="ECO:0000256" key="2">
    <source>
        <dbReference type="ARBA" id="ARBA00023125"/>
    </source>
</evidence>
<evidence type="ECO:0000259" key="5">
    <source>
        <dbReference type="PROSITE" id="PS50110"/>
    </source>
</evidence>
<dbReference type="PANTHER" id="PTHR43214:SF17">
    <property type="entry name" value="TRANSCRIPTIONAL REGULATORY PROTEIN RCSB"/>
    <property type="match status" value="1"/>
</dbReference>
<reference evidence="6 7" key="1">
    <citation type="journal article" date="2015" name="PLoS ONE">
        <title>Rice-Infecting Pseudomonas Genomes Are Highly Accessorized and Harbor Multiple Putative Virulence Mechanisms to Cause Sheath Brown Rot.</title>
        <authorList>
            <person name="Quibod I.L."/>
            <person name="Grande G."/>
            <person name="Oreiro E.G."/>
            <person name="Borja F.N."/>
            <person name="Dossa G.S."/>
            <person name="Mauleon R."/>
            <person name="Cruz C.V."/>
            <person name="Oliva R."/>
        </authorList>
    </citation>
    <scope>NUCLEOTIDE SEQUENCE [LARGE SCALE GENOMIC DNA]</scope>
    <source>
        <strain evidence="6 7">IRRI 6609</strain>
    </source>
</reference>
<evidence type="ECO:0000313" key="7">
    <source>
        <dbReference type="Proteomes" id="UP000037931"/>
    </source>
</evidence>
<dbReference type="Pfam" id="PF00072">
    <property type="entry name" value="Response_reg"/>
    <property type="match status" value="1"/>
</dbReference>
<dbReference type="SMART" id="SM00421">
    <property type="entry name" value="HTH_LUXR"/>
    <property type="match status" value="1"/>
</dbReference>
<dbReference type="PATRIC" id="fig|50340.43.peg.3702"/>
<organism evidence="6 7">
    <name type="scientific">Pseudomonas asplenii</name>
    <dbReference type="NCBI Taxonomy" id="53407"/>
    <lineage>
        <taxon>Bacteria</taxon>
        <taxon>Pseudomonadati</taxon>
        <taxon>Pseudomonadota</taxon>
        <taxon>Gammaproteobacteria</taxon>
        <taxon>Pseudomonadales</taxon>
        <taxon>Pseudomonadaceae</taxon>
        <taxon>Pseudomonas</taxon>
    </lineage>
</organism>
<gene>
    <name evidence="6" type="ORF">PF66_05984</name>
</gene>
<dbReference type="PRINTS" id="PR00038">
    <property type="entry name" value="HTHLUXR"/>
</dbReference>
<feature type="modified residue" description="4-aspartylphosphate" evidence="3">
    <location>
        <position position="61"/>
    </location>
</feature>
<dbReference type="InterPro" id="IPR000792">
    <property type="entry name" value="Tscrpt_reg_LuxR_C"/>
</dbReference>
<dbReference type="PROSITE" id="PS50043">
    <property type="entry name" value="HTH_LUXR_2"/>
    <property type="match status" value="1"/>
</dbReference>
<evidence type="ECO:0000259" key="4">
    <source>
        <dbReference type="PROSITE" id="PS50043"/>
    </source>
</evidence>
<keyword evidence="2" id="KW-0238">DNA-binding</keyword>
<dbReference type="STRING" id="50340.PF66_05984"/>
<dbReference type="PANTHER" id="PTHR43214">
    <property type="entry name" value="TWO-COMPONENT RESPONSE REGULATOR"/>
    <property type="match status" value="1"/>
</dbReference>
<proteinExistence type="predicted"/>
<keyword evidence="1 3" id="KW-0597">Phosphoprotein</keyword>
<dbReference type="GO" id="GO:0006355">
    <property type="term" value="P:regulation of DNA-templated transcription"/>
    <property type="evidence" value="ECO:0007669"/>
    <property type="project" value="InterPro"/>
</dbReference>
<dbReference type="GO" id="GO:0003677">
    <property type="term" value="F:DNA binding"/>
    <property type="evidence" value="ECO:0007669"/>
    <property type="project" value="UniProtKB-KW"/>
</dbReference>
<feature type="domain" description="HTH luxR-type" evidence="4">
    <location>
        <begin position="162"/>
        <end position="227"/>
    </location>
</feature>